<feature type="compositionally biased region" description="Basic and acidic residues" evidence="2">
    <location>
        <begin position="126"/>
        <end position="142"/>
    </location>
</feature>
<accession>A0AAW2ZA67</accession>
<feature type="compositionally biased region" description="Acidic residues" evidence="2">
    <location>
        <begin position="172"/>
        <end position="181"/>
    </location>
</feature>
<evidence type="ECO:0000256" key="1">
    <source>
        <dbReference type="SAM" id="Coils"/>
    </source>
</evidence>
<sequence>MAPKNPVKLYFAKQAKDTLRGLYTAKSIQSEMESYWDAMKEAVKDDHNYVIKYSSSDKKLEKKYIGHINDYLESERALRDAQHIFTKLDKKAISRKRNEAEGKLKMESGVDAVYHKTKFMKKTEEALSKAKERTKKMSSEQRKKAKDMSAFMKNSTYTQNDEDEDFGTHSSEDDDTDIEDGTDEEIVEVEPPKIEKAKDLKSGVALIKLAKEKDQVKKEVSRVQNLRDEFHNNWKQLCDQLEEAQLVISIKEQEIASIRSRMKIYTELGDMCNVIIDDLNQSYYSKDNCEENCESPSQMFAAIRRSIPGSASSAKRVLEYATPSPKSSHKLSPKPSPKHTPTTKGAHVESQGRSPSLIRSPRTPHKSG</sequence>
<dbReference type="AlphaFoldDB" id="A0AAW2ZA67"/>
<reference evidence="3 4" key="1">
    <citation type="submission" date="2024-03" db="EMBL/GenBank/DDBJ databases">
        <title>The Acrasis kona genome and developmental transcriptomes reveal deep origins of eukaryotic multicellular pathways.</title>
        <authorList>
            <person name="Sheikh S."/>
            <person name="Fu C.-J."/>
            <person name="Brown M.W."/>
            <person name="Baldauf S.L."/>
        </authorList>
    </citation>
    <scope>NUCLEOTIDE SEQUENCE [LARGE SCALE GENOMIC DNA]</scope>
    <source>
        <strain evidence="3 4">ATCC MYA-3509</strain>
    </source>
</reference>
<proteinExistence type="predicted"/>
<gene>
    <name evidence="3" type="ORF">AKO1_004106</name>
</gene>
<evidence type="ECO:0000313" key="3">
    <source>
        <dbReference type="EMBL" id="KAL0485843.1"/>
    </source>
</evidence>
<comment type="caution">
    <text evidence="3">The sequence shown here is derived from an EMBL/GenBank/DDBJ whole genome shotgun (WGS) entry which is preliminary data.</text>
</comment>
<name>A0AAW2ZA67_9EUKA</name>
<dbReference type="EMBL" id="JAOPGA020001171">
    <property type="protein sequence ID" value="KAL0485843.1"/>
    <property type="molecule type" value="Genomic_DNA"/>
</dbReference>
<feature type="region of interest" description="Disordered" evidence="2">
    <location>
        <begin position="312"/>
        <end position="368"/>
    </location>
</feature>
<dbReference type="Proteomes" id="UP001431209">
    <property type="component" value="Unassembled WGS sequence"/>
</dbReference>
<keyword evidence="4" id="KW-1185">Reference proteome</keyword>
<organism evidence="3 4">
    <name type="scientific">Acrasis kona</name>
    <dbReference type="NCBI Taxonomy" id="1008807"/>
    <lineage>
        <taxon>Eukaryota</taxon>
        <taxon>Discoba</taxon>
        <taxon>Heterolobosea</taxon>
        <taxon>Tetramitia</taxon>
        <taxon>Eutetramitia</taxon>
        <taxon>Acrasidae</taxon>
        <taxon>Acrasis</taxon>
    </lineage>
</organism>
<keyword evidence="1" id="KW-0175">Coiled coil</keyword>
<feature type="region of interest" description="Disordered" evidence="2">
    <location>
        <begin position="126"/>
        <end position="181"/>
    </location>
</feature>
<evidence type="ECO:0000256" key="2">
    <source>
        <dbReference type="SAM" id="MobiDB-lite"/>
    </source>
</evidence>
<evidence type="ECO:0000313" key="4">
    <source>
        <dbReference type="Proteomes" id="UP001431209"/>
    </source>
</evidence>
<feature type="coiled-coil region" evidence="1">
    <location>
        <begin position="206"/>
        <end position="261"/>
    </location>
</feature>
<protein>
    <submittedName>
        <fullName evidence="3">Ddb2</fullName>
    </submittedName>
</protein>